<evidence type="ECO:0000256" key="1">
    <source>
        <dbReference type="SAM" id="MobiDB-lite"/>
    </source>
</evidence>
<feature type="compositionally biased region" description="Low complexity" evidence="1">
    <location>
        <begin position="30"/>
        <end position="44"/>
    </location>
</feature>
<protein>
    <submittedName>
        <fullName evidence="2">Uncharacterized protein</fullName>
    </submittedName>
</protein>
<reference evidence="2 3" key="1">
    <citation type="journal article" date="2021" name="Nat. Plants">
        <title>The Taxus genome provides insights into paclitaxel biosynthesis.</title>
        <authorList>
            <person name="Xiong X."/>
            <person name="Gou J."/>
            <person name="Liao Q."/>
            <person name="Li Y."/>
            <person name="Zhou Q."/>
            <person name="Bi G."/>
            <person name="Li C."/>
            <person name="Du R."/>
            <person name="Wang X."/>
            <person name="Sun T."/>
            <person name="Guo L."/>
            <person name="Liang H."/>
            <person name="Lu P."/>
            <person name="Wu Y."/>
            <person name="Zhang Z."/>
            <person name="Ro D.K."/>
            <person name="Shang Y."/>
            <person name="Huang S."/>
            <person name="Yan J."/>
        </authorList>
    </citation>
    <scope>NUCLEOTIDE SEQUENCE [LARGE SCALE GENOMIC DNA]</scope>
    <source>
        <strain evidence="2">Ta-2019</strain>
    </source>
</reference>
<proteinExistence type="predicted"/>
<gene>
    <name evidence="2" type="ORF">KI387_007712</name>
</gene>
<name>A0AA38GQ75_TAXCH</name>
<feature type="region of interest" description="Disordered" evidence="1">
    <location>
        <begin position="64"/>
        <end position="83"/>
    </location>
</feature>
<evidence type="ECO:0000313" key="3">
    <source>
        <dbReference type="Proteomes" id="UP000824469"/>
    </source>
</evidence>
<organism evidence="2 3">
    <name type="scientific">Taxus chinensis</name>
    <name type="common">Chinese yew</name>
    <name type="synonym">Taxus wallichiana var. chinensis</name>
    <dbReference type="NCBI Taxonomy" id="29808"/>
    <lineage>
        <taxon>Eukaryota</taxon>
        <taxon>Viridiplantae</taxon>
        <taxon>Streptophyta</taxon>
        <taxon>Embryophyta</taxon>
        <taxon>Tracheophyta</taxon>
        <taxon>Spermatophyta</taxon>
        <taxon>Pinopsida</taxon>
        <taxon>Pinidae</taxon>
        <taxon>Conifers II</taxon>
        <taxon>Cupressales</taxon>
        <taxon>Taxaceae</taxon>
        <taxon>Taxus</taxon>
    </lineage>
</organism>
<feature type="non-terminal residue" evidence="2">
    <location>
        <position position="83"/>
    </location>
</feature>
<sequence>EPHNQSMCFSGALNQALMVKKTGVESEVSQETNQQQGTSQQDTTPNETTLVNWQAEDFCGMNQTPSQSVAANTWSKKRNIGEG</sequence>
<feature type="non-terminal residue" evidence="2">
    <location>
        <position position="1"/>
    </location>
</feature>
<dbReference type="EMBL" id="JAHRHJ020000002">
    <property type="protein sequence ID" value="KAH9327534.1"/>
    <property type="molecule type" value="Genomic_DNA"/>
</dbReference>
<keyword evidence="3" id="KW-1185">Reference proteome</keyword>
<dbReference type="AlphaFoldDB" id="A0AA38GQ75"/>
<dbReference type="Proteomes" id="UP000824469">
    <property type="component" value="Unassembled WGS sequence"/>
</dbReference>
<accession>A0AA38GQ75</accession>
<feature type="region of interest" description="Disordered" evidence="1">
    <location>
        <begin position="23"/>
        <end position="46"/>
    </location>
</feature>
<feature type="compositionally biased region" description="Polar residues" evidence="1">
    <location>
        <begin position="64"/>
        <end position="74"/>
    </location>
</feature>
<evidence type="ECO:0000313" key="2">
    <source>
        <dbReference type="EMBL" id="KAH9327534.1"/>
    </source>
</evidence>
<comment type="caution">
    <text evidence="2">The sequence shown here is derived from an EMBL/GenBank/DDBJ whole genome shotgun (WGS) entry which is preliminary data.</text>
</comment>